<feature type="domain" description="HTH marR-type" evidence="1">
    <location>
        <begin position="1"/>
        <end position="135"/>
    </location>
</feature>
<reference evidence="3" key="1">
    <citation type="journal article" date="2019" name="Int. J. Syst. Evol. Microbiol.">
        <title>The Global Catalogue of Microorganisms (GCM) 10K type strain sequencing project: providing services to taxonomists for standard genome sequencing and annotation.</title>
        <authorList>
            <consortium name="The Broad Institute Genomics Platform"/>
            <consortium name="The Broad Institute Genome Sequencing Center for Infectious Disease"/>
            <person name="Wu L."/>
            <person name="Ma J."/>
        </authorList>
    </citation>
    <scope>NUCLEOTIDE SEQUENCE [LARGE SCALE GENOMIC DNA]</scope>
    <source>
        <strain evidence="3">CGMCC 4.7382</strain>
    </source>
</reference>
<gene>
    <name evidence="2" type="ORF">ACFQRF_12115</name>
</gene>
<dbReference type="PANTHER" id="PTHR33164:SF43">
    <property type="entry name" value="HTH-TYPE TRANSCRIPTIONAL REPRESSOR YETL"/>
    <property type="match status" value="1"/>
</dbReference>
<comment type="caution">
    <text evidence="2">The sequence shown here is derived from an EMBL/GenBank/DDBJ whole genome shotgun (WGS) entry which is preliminary data.</text>
</comment>
<protein>
    <submittedName>
        <fullName evidence="2">MarR family winged helix-turn-helix transcriptional regulator</fullName>
    </submittedName>
</protein>
<name>A0ABW2KH92_9ACTN</name>
<dbReference type="SUPFAM" id="SSF46785">
    <property type="entry name" value="Winged helix' DNA-binding domain"/>
    <property type="match status" value="1"/>
</dbReference>
<dbReference type="EMBL" id="JBHTBH010000005">
    <property type="protein sequence ID" value="MFC7328487.1"/>
    <property type="molecule type" value="Genomic_DNA"/>
</dbReference>
<dbReference type="Gene3D" id="1.10.10.10">
    <property type="entry name" value="Winged helix-like DNA-binding domain superfamily/Winged helix DNA-binding domain"/>
    <property type="match status" value="1"/>
</dbReference>
<dbReference type="PANTHER" id="PTHR33164">
    <property type="entry name" value="TRANSCRIPTIONAL REGULATOR, MARR FAMILY"/>
    <property type="match status" value="1"/>
</dbReference>
<dbReference type="Pfam" id="PF01047">
    <property type="entry name" value="MarR"/>
    <property type="match status" value="1"/>
</dbReference>
<organism evidence="2 3">
    <name type="scientific">Marinactinospora rubrisoli</name>
    <dbReference type="NCBI Taxonomy" id="2715399"/>
    <lineage>
        <taxon>Bacteria</taxon>
        <taxon>Bacillati</taxon>
        <taxon>Actinomycetota</taxon>
        <taxon>Actinomycetes</taxon>
        <taxon>Streptosporangiales</taxon>
        <taxon>Nocardiopsidaceae</taxon>
        <taxon>Marinactinospora</taxon>
    </lineage>
</organism>
<evidence type="ECO:0000313" key="2">
    <source>
        <dbReference type="EMBL" id="MFC7328487.1"/>
    </source>
</evidence>
<dbReference type="RefSeq" id="WP_379871145.1">
    <property type="nucleotide sequence ID" value="NZ_JBHTBH010000005.1"/>
</dbReference>
<dbReference type="InterPro" id="IPR000835">
    <property type="entry name" value="HTH_MarR-typ"/>
</dbReference>
<dbReference type="SMART" id="SM00347">
    <property type="entry name" value="HTH_MARR"/>
    <property type="match status" value="1"/>
</dbReference>
<proteinExistence type="predicted"/>
<evidence type="ECO:0000259" key="1">
    <source>
        <dbReference type="PROSITE" id="PS50995"/>
    </source>
</evidence>
<keyword evidence="3" id="KW-1185">Reference proteome</keyword>
<dbReference type="PROSITE" id="PS50995">
    <property type="entry name" value="HTH_MARR_2"/>
    <property type="match status" value="1"/>
</dbReference>
<sequence length="146" mass="15181">MFVNRPGLALAFSGQIAHARIRKALAGHGLRTGHGNVLLLLAERGPTSQQSLAETIGVDPSVLVAILNDLEGDGLAERRRDPADRRRHIVGISADGRRLAADLHGALADVEADLFADLAPGEVADLQRLLGRVRADGGGTGACAGD</sequence>
<dbReference type="Proteomes" id="UP001596540">
    <property type="component" value="Unassembled WGS sequence"/>
</dbReference>
<accession>A0ABW2KH92</accession>
<dbReference type="InterPro" id="IPR039422">
    <property type="entry name" value="MarR/SlyA-like"/>
</dbReference>
<dbReference type="InterPro" id="IPR036390">
    <property type="entry name" value="WH_DNA-bd_sf"/>
</dbReference>
<dbReference type="InterPro" id="IPR036388">
    <property type="entry name" value="WH-like_DNA-bd_sf"/>
</dbReference>
<dbReference type="PRINTS" id="PR00598">
    <property type="entry name" value="HTHMARR"/>
</dbReference>
<evidence type="ECO:0000313" key="3">
    <source>
        <dbReference type="Proteomes" id="UP001596540"/>
    </source>
</evidence>